<keyword evidence="2" id="KW-1185">Reference proteome</keyword>
<dbReference type="Proteomes" id="UP001154078">
    <property type="component" value="Chromosome 6"/>
</dbReference>
<dbReference type="OrthoDB" id="8023920at2759"/>
<accession>A0A9P0B6D8</accession>
<dbReference type="PANTHER" id="PTHR46113:SF1">
    <property type="entry name" value="PEPTIDASE M17 LEUCYL AMINOPEPTIDASE N-TERMINAL DOMAIN-CONTAINING PROTEIN"/>
    <property type="match status" value="1"/>
</dbReference>
<protein>
    <submittedName>
        <fullName evidence="1">Uncharacterized protein</fullName>
    </submittedName>
</protein>
<proteinExistence type="predicted"/>
<dbReference type="EMBL" id="OV121137">
    <property type="protein sequence ID" value="CAH0558598.1"/>
    <property type="molecule type" value="Genomic_DNA"/>
</dbReference>
<name>A0A9P0B6D8_BRAAE</name>
<evidence type="ECO:0000313" key="2">
    <source>
        <dbReference type="Proteomes" id="UP001154078"/>
    </source>
</evidence>
<sequence length="730" mass="84046">MSENSLNTAYLLGAFNNNLTRCKLPNNSEVLNYFMFKYKVLKKSIRSSATEVIKEVQDIWSIIDVPLERSQHVTKKLESLFIEWRNLNKSRFKKHCAFHISKIKEFTDKLNKLFDVRLKKKSSQELSPEQLFSLVRKNKGQHISLSINVEDNEPPLESIENVVDKNALSRALSSTSISFEEVSSCSGALKRTISNFEDELSEYSNDKKKINIMTPELTSALDRSNISSRNATYNLVAAAKSLGHDPTKINISHRVIHRERIKMRKMVAADIKENSLIVDNVILHWDGKLLPDCGGPHKVDRLPIVLSGLNYEQLLGVPKLDSGTGFNQAKTIVKALNRWNIVKNVKGLCFDTAYVNSGDENGAAVQIERALKTKILWFPCRHHIYELVMKSVAEVVWHVSSGPSPAVFNRFKQEWTTIDQTKYETGMDDQYVKKILNHKKQDILEFISLQMEEFQPRGDYKELLNLTCIFLGEILPQGISFKTPGAHHHARWLAKAIYCLKIFLFKKQFKLAKVESSKLTQVCIFIVDIYIKGWYSAPSSVQAPYQDFMFLKSLLDLKHINAEMSNAACTKFLRHLWYLSEDLAALSFFDERIPTDVKSKMVKAIKCQQSTTDNTRKFYMEQKDLKSFFNKDMSNFITQKSMILFEKFNLPSSFLDLPVNQWEADKTYQDSLKIIRAIKVTNDIAERGVALINKYNEGLTYDEEQRQFLLQVVADHRKKYPDCSKKNLCF</sequence>
<gene>
    <name evidence="1" type="ORF">MELIAE_LOCUS8894</name>
</gene>
<organism evidence="1 2">
    <name type="scientific">Brassicogethes aeneus</name>
    <name type="common">Rape pollen beetle</name>
    <name type="synonym">Meligethes aeneus</name>
    <dbReference type="NCBI Taxonomy" id="1431903"/>
    <lineage>
        <taxon>Eukaryota</taxon>
        <taxon>Metazoa</taxon>
        <taxon>Ecdysozoa</taxon>
        <taxon>Arthropoda</taxon>
        <taxon>Hexapoda</taxon>
        <taxon>Insecta</taxon>
        <taxon>Pterygota</taxon>
        <taxon>Neoptera</taxon>
        <taxon>Endopterygota</taxon>
        <taxon>Coleoptera</taxon>
        <taxon>Polyphaga</taxon>
        <taxon>Cucujiformia</taxon>
        <taxon>Nitidulidae</taxon>
        <taxon>Meligethinae</taxon>
        <taxon>Brassicogethes</taxon>
    </lineage>
</organism>
<dbReference type="PANTHER" id="PTHR46113">
    <property type="entry name" value="SNAC DOMAIN-CONTAINING PROTEIN"/>
    <property type="match status" value="1"/>
</dbReference>
<dbReference type="AlphaFoldDB" id="A0A9P0B6D8"/>
<evidence type="ECO:0000313" key="1">
    <source>
        <dbReference type="EMBL" id="CAH0558598.1"/>
    </source>
</evidence>
<reference evidence="1" key="1">
    <citation type="submission" date="2021-12" db="EMBL/GenBank/DDBJ databases">
        <authorList>
            <person name="King R."/>
        </authorList>
    </citation>
    <scope>NUCLEOTIDE SEQUENCE</scope>
</reference>